<proteinExistence type="predicted"/>
<reference key="2">
    <citation type="submission" date="2011-10" db="EMBL/GenBank/DDBJ databases">
        <title>The genome and transcriptome sequence of Clonorchis sinensis provide insights into the carcinogenic liver fluke.</title>
        <authorList>
            <person name="Wang X."/>
            <person name="Huang Y."/>
            <person name="Chen W."/>
            <person name="Liu H."/>
            <person name="Guo L."/>
            <person name="Chen Y."/>
            <person name="Luo F."/>
            <person name="Zhou W."/>
            <person name="Sun J."/>
            <person name="Mao Q."/>
            <person name="Liang P."/>
            <person name="Zhou C."/>
            <person name="Tian Y."/>
            <person name="Men J."/>
            <person name="Lv X."/>
            <person name="Huang L."/>
            <person name="Zhou J."/>
            <person name="Hu Y."/>
            <person name="Li R."/>
            <person name="Zhang F."/>
            <person name="Lei H."/>
            <person name="Li X."/>
            <person name="Hu X."/>
            <person name="Liang C."/>
            <person name="Xu J."/>
            <person name="Wu Z."/>
            <person name="Yu X."/>
        </authorList>
    </citation>
    <scope>NUCLEOTIDE SEQUENCE</scope>
    <source>
        <strain>Henan</strain>
    </source>
</reference>
<evidence type="ECO:0000313" key="2">
    <source>
        <dbReference type="EMBL" id="GAA53139.1"/>
    </source>
</evidence>
<reference evidence="2" key="1">
    <citation type="journal article" date="2011" name="Genome Biol.">
        <title>The draft genome of the carcinogenic human liver fluke Clonorchis sinensis.</title>
        <authorList>
            <person name="Wang X."/>
            <person name="Chen W."/>
            <person name="Huang Y."/>
            <person name="Sun J."/>
            <person name="Men J."/>
            <person name="Liu H."/>
            <person name="Luo F."/>
            <person name="Guo L."/>
            <person name="Lv X."/>
            <person name="Deng C."/>
            <person name="Zhou C."/>
            <person name="Fan Y."/>
            <person name="Li X."/>
            <person name="Huang L."/>
            <person name="Hu Y."/>
            <person name="Liang C."/>
            <person name="Hu X."/>
            <person name="Xu J."/>
            <person name="Yu X."/>
        </authorList>
    </citation>
    <scope>NUCLEOTIDE SEQUENCE [LARGE SCALE GENOMIC DNA]</scope>
    <source>
        <strain evidence="2">Henan</strain>
    </source>
</reference>
<evidence type="ECO:0000256" key="1">
    <source>
        <dbReference type="SAM" id="MobiDB-lite"/>
    </source>
</evidence>
<keyword evidence="3" id="KW-1185">Reference proteome</keyword>
<dbReference type="Proteomes" id="UP000008909">
    <property type="component" value="Unassembled WGS sequence"/>
</dbReference>
<dbReference type="AlphaFoldDB" id="G7YJK6"/>
<evidence type="ECO:0000313" key="3">
    <source>
        <dbReference type="Proteomes" id="UP000008909"/>
    </source>
</evidence>
<dbReference type="EMBL" id="DF143428">
    <property type="protein sequence ID" value="GAA53139.1"/>
    <property type="molecule type" value="Genomic_DNA"/>
</dbReference>
<feature type="compositionally biased region" description="Polar residues" evidence="1">
    <location>
        <begin position="144"/>
        <end position="168"/>
    </location>
</feature>
<feature type="non-terminal residue" evidence="2">
    <location>
        <position position="1"/>
    </location>
</feature>
<sequence>VLPDCCLQNSPVFFGNAPPEISRETAAYRSARLVQTQRISKAFVPKTNELGNRSCPKVHNLNVAVDLFAELGNWLENVSSPYEETSSVRSWPQPNYLINWKARMMTVHQHELATGLPVIACIDAQCAKTTIDGGVATGRRSIKQQEPNRVSSPLNNLEYSSTTGCTDGTSREGRNITPTKSRIFFRNTASPRFYVGDEQPAIGA</sequence>
<accession>G7YJK6</accession>
<organism evidence="2 3">
    <name type="scientific">Clonorchis sinensis</name>
    <name type="common">Chinese liver fluke</name>
    <dbReference type="NCBI Taxonomy" id="79923"/>
    <lineage>
        <taxon>Eukaryota</taxon>
        <taxon>Metazoa</taxon>
        <taxon>Spiralia</taxon>
        <taxon>Lophotrochozoa</taxon>
        <taxon>Platyhelminthes</taxon>
        <taxon>Trematoda</taxon>
        <taxon>Digenea</taxon>
        <taxon>Opisthorchiida</taxon>
        <taxon>Opisthorchiata</taxon>
        <taxon>Opisthorchiidae</taxon>
        <taxon>Clonorchis</taxon>
    </lineage>
</organism>
<gene>
    <name evidence="2" type="ORF">CLF_109620</name>
</gene>
<feature type="region of interest" description="Disordered" evidence="1">
    <location>
        <begin position="142"/>
        <end position="175"/>
    </location>
</feature>
<name>G7YJK6_CLOSI</name>
<protein>
    <submittedName>
        <fullName evidence="2">Uncharacterized protein</fullName>
    </submittedName>
</protein>